<feature type="domain" description="Ig-like" evidence="8">
    <location>
        <begin position="26"/>
        <end position="122"/>
    </location>
</feature>
<dbReference type="InterPro" id="IPR013106">
    <property type="entry name" value="Ig_V-set"/>
</dbReference>
<dbReference type="Pfam" id="PF07686">
    <property type="entry name" value="V-set"/>
    <property type="match status" value="1"/>
</dbReference>
<feature type="transmembrane region" description="Helical" evidence="7">
    <location>
        <begin position="217"/>
        <end position="244"/>
    </location>
</feature>
<reference evidence="9" key="1">
    <citation type="submission" date="2025-08" db="UniProtKB">
        <authorList>
            <consortium name="Ensembl"/>
        </authorList>
    </citation>
    <scope>IDENTIFICATION</scope>
</reference>
<keyword evidence="10" id="KW-1185">Reference proteome</keyword>
<evidence type="ECO:0000256" key="7">
    <source>
        <dbReference type="SAM" id="Phobius"/>
    </source>
</evidence>
<proteinExistence type="predicted"/>
<dbReference type="GO" id="GO:0009897">
    <property type="term" value="C:external side of plasma membrane"/>
    <property type="evidence" value="ECO:0007669"/>
    <property type="project" value="TreeGrafter"/>
</dbReference>
<dbReference type="GO" id="GO:0005102">
    <property type="term" value="F:signaling receptor binding"/>
    <property type="evidence" value="ECO:0007669"/>
    <property type="project" value="TreeGrafter"/>
</dbReference>
<keyword evidence="3 7" id="KW-0472">Membrane</keyword>
<keyword evidence="2" id="KW-0732">Signal</keyword>
<dbReference type="InterPro" id="IPR050504">
    <property type="entry name" value="IgSF_BTN/MOG"/>
</dbReference>
<evidence type="ECO:0000256" key="2">
    <source>
        <dbReference type="ARBA" id="ARBA00022729"/>
    </source>
</evidence>
<evidence type="ECO:0000256" key="6">
    <source>
        <dbReference type="ARBA" id="ARBA00023319"/>
    </source>
</evidence>
<dbReference type="SMART" id="SM00409">
    <property type="entry name" value="IG"/>
    <property type="match status" value="1"/>
</dbReference>
<dbReference type="InterPro" id="IPR013783">
    <property type="entry name" value="Ig-like_fold"/>
</dbReference>
<dbReference type="SUPFAM" id="SSF48726">
    <property type="entry name" value="Immunoglobulin"/>
    <property type="match status" value="2"/>
</dbReference>
<dbReference type="OMA" id="NIENCPY"/>
<dbReference type="STRING" id="61819.ENSACIP00000006536"/>
<dbReference type="InterPro" id="IPR053896">
    <property type="entry name" value="BTN3A2-like_Ig-C"/>
</dbReference>
<dbReference type="PANTHER" id="PTHR24100:SF151">
    <property type="entry name" value="ICOS LIGAND"/>
    <property type="match status" value="1"/>
</dbReference>
<evidence type="ECO:0000259" key="8">
    <source>
        <dbReference type="PROSITE" id="PS50835"/>
    </source>
</evidence>
<dbReference type="GO" id="GO:0001817">
    <property type="term" value="P:regulation of cytokine production"/>
    <property type="evidence" value="ECO:0007669"/>
    <property type="project" value="TreeGrafter"/>
</dbReference>
<dbReference type="GeneTree" id="ENSGT01050000244843"/>
<evidence type="ECO:0000256" key="5">
    <source>
        <dbReference type="ARBA" id="ARBA00023180"/>
    </source>
</evidence>
<dbReference type="Gene3D" id="2.60.40.10">
    <property type="entry name" value="Immunoglobulins"/>
    <property type="match status" value="2"/>
</dbReference>
<dbReference type="AlphaFoldDB" id="A0A3Q0R7Q1"/>
<dbReference type="Proteomes" id="UP000261340">
    <property type="component" value="Unplaced"/>
</dbReference>
<organism evidence="9 10">
    <name type="scientific">Amphilophus citrinellus</name>
    <name type="common">Midas cichlid</name>
    <name type="synonym">Cichlasoma citrinellum</name>
    <dbReference type="NCBI Taxonomy" id="61819"/>
    <lineage>
        <taxon>Eukaryota</taxon>
        <taxon>Metazoa</taxon>
        <taxon>Chordata</taxon>
        <taxon>Craniata</taxon>
        <taxon>Vertebrata</taxon>
        <taxon>Euteleostomi</taxon>
        <taxon>Actinopterygii</taxon>
        <taxon>Neopterygii</taxon>
        <taxon>Teleostei</taxon>
        <taxon>Neoteleostei</taxon>
        <taxon>Acanthomorphata</taxon>
        <taxon>Ovalentaria</taxon>
        <taxon>Cichlomorphae</taxon>
        <taxon>Cichliformes</taxon>
        <taxon>Cichlidae</taxon>
        <taxon>New World cichlids</taxon>
        <taxon>Cichlasomatinae</taxon>
        <taxon>Heroini</taxon>
        <taxon>Amphilophus</taxon>
    </lineage>
</organism>
<dbReference type="InterPro" id="IPR036179">
    <property type="entry name" value="Ig-like_dom_sf"/>
</dbReference>
<dbReference type="InterPro" id="IPR007110">
    <property type="entry name" value="Ig-like_dom"/>
</dbReference>
<dbReference type="Ensembl" id="ENSACIT00000006734.1">
    <property type="protein sequence ID" value="ENSACIP00000006536.1"/>
    <property type="gene ID" value="ENSACIG00000005139.1"/>
</dbReference>
<dbReference type="Pfam" id="PF22705">
    <property type="entry name" value="C2-set_3"/>
    <property type="match status" value="1"/>
</dbReference>
<dbReference type="GO" id="GO:0050863">
    <property type="term" value="P:regulation of T cell activation"/>
    <property type="evidence" value="ECO:0007669"/>
    <property type="project" value="UniProtKB-ARBA"/>
</dbReference>
<keyword evidence="5" id="KW-0325">Glycoprotein</keyword>
<keyword evidence="7" id="KW-0812">Transmembrane</keyword>
<keyword evidence="6" id="KW-0393">Immunoglobulin domain</keyword>
<dbReference type="PANTHER" id="PTHR24100">
    <property type="entry name" value="BUTYROPHILIN"/>
    <property type="match status" value="1"/>
</dbReference>
<name>A0A3Q0R7Q1_AMPCI</name>
<keyword evidence="4" id="KW-1015">Disulfide bond</keyword>
<evidence type="ECO:0000313" key="9">
    <source>
        <dbReference type="Ensembl" id="ENSACIP00000006536.1"/>
    </source>
</evidence>
<feature type="domain" description="Ig-like" evidence="8">
    <location>
        <begin position="125"/>
        <end position="226"/>
    </location>
</feature>
<evidence type="ECO:0000256" key="3">
    <source>
        <dbReference type="ARBA" id="ARBA00023136"/>
    </source>
</evidence>
<dbReference type="PROSITE" id="PS50835">
    <property type="entry name" value="IG_LIKE"/>
    <property type="match status" value="2"/>
</dbReference>
<protein>
    <recommendedName>
        <fullName evidence="8">Ig-like domain-containing protein</fullName>
    </recommendedName>
</protein>
<evidence type="ECO:0000313" key="10">
    <source>
        <dbReference type="Proteomes" id="UP000261340"/>
    </source>
</evidence>
<feature type="transmembrane region" description="Helical" evidence="7">
    <location>
        <begin position="6"/>
        <end position="24"/>
    </location>
</feature>
<evidence type="ECO:0000256" key="4">
    <source>
        <dbReference type="ARBA" id="ARBA00023157"/>
    </source>
</evidence>
<dbReference type="FunFam" id="2.60.40.10:FF:000142">
    <property type="entry name" value="V-set domain-containing T-cell activation inhibitor 1"/>
    <property type="match status" value="1"/>
</dbReference>
<dbReference type="GO" id="GO:1903037">
    <property type="term" value="P:regulation of leukocyte cell-cell adhesion"/>
    <property type="evidence" value="ECO:0007669"/>
    <property type="project" value="UniProtKB-ARBA"/>
</dbReference>
<comment type="subcellular location">
    <subcellularLocation>
        <location evidence="1">Membrane</location>
    </subcellularLocation>
</comment>
<keyword evidence="7" id="KW-1133">Transmembrane helix</keyword>
<dbReference type="InterPro" id="IPR003599">
    <property type="entry name" value="Ig_sub"/>
</dbReference>
<evidence type="ECO:0000256" key="1">
    <source>
        <dbReference type="ARBA" id="ARBA00004370"/>
    </source>
</evidence>
<dbReference type="GO" id="GO:0050852">
    <property type="term" value="P:T cell receptor signaling pathway"/>
    <property type="evidence" value="ECO:0007669"/>
    <property type="project" value="TreeGrafter"/>
</dbReference>
<sequence>MVLSTTGLQFFQHIFLLLFLIHYCQIQVIGSSHPVTVTVGDDVILPCHLKPASDASAMTFEWARTDLKPRFVHVWHEGQDLHVNQHSAFKGRTSVDIRKLKNGDISLMLSRVKLSDRGTYRCYFPDLDKASAVQLVVGSASLPGVSLAGIDRSISGVVLQCESAGWYPEPELLWLDAEGNLLSAGPTETLRGPDDLYTVSSRVTVEKRHSNNITCRATMIFCYSVSVLLSCFSLLYLVVCSFVLLYSSDCVSYSSVSQLLLGDLFSYLCIQDSPFILSVLFPYLGPSVLSFTSHCFLV</sequence>
<reference evidence="9" key="2">
    <citation type="submission" date="2025-09" db="UniProtKB">
        <authorList>
            <consortium name="Ensembl"/>
        </authorList>
    </citation>
    <scope>IDENTIFICATION</scope>
</reference>
<accession>A0A3Q0R7Q1</accession>